<name>A0A9P8P8H5_9ASCO</name>
<dbReference type="EMBL" id="JAEUBE010000183">
    <property type="protein sequence ID" value="KAH3667292.1"/>
    <property type="molecule type" value="Genomic_DNA"/>
</dbReference>
<accession>A0A9P8P8H5</accession>
<evidence type="ECO:0000313" key="2">
    <source>
        <dbReference type="EMBL" id="KAH3667292.1"/>
    </source>
</evidence>
<keyword evidence="1" id="KW-0472">Membrane</keyword>
<keyword evidence="1" id="KW-0812">Transmembrane</keyword>
<protein>
    <submittedName>
        <fullName evidence="2">Uncharacterized protein</fullName>
    </submittedName>
</protein>
<evidence type="ECO:0000256" key="1">
    <source>
        <dbReference type="SAM" id="Phobius"/>
    </source>
</evidence>
<sequence length="90" mass="9958">MYCWVHEEVTLGGALDVYDVDSEFDWKSVMSKDSGGSDPFADPDGEELWESHCAVNRKMDRWAGRSCVALFGQMCLGVVVGVAVRHSLTD</sequence>
<comment type="caution">
    <text evidence="2">The sequence shown here is derived from an EMBL/GenBank/DDBJ whole genome shotgun (WGS) entry which is preliminary data.</text>
</comment>
<gene>
    <name evidence="2" type="ORF">OGAPHI_002941</name>
</gene>
<dbReference type="RefSeq" id="XP_046062104.1">
    <property type="nucleotide sequence ID" value="XM_046203866.1"/>
</dbReference>
<dbReference type="Proteomes" id="UP000769157">
    <property type="component" value="Unassembled WGS sequence"/>
</dbReference>
<feature type="transmembrane region" description="Helical" evidence="1">
    <location>
        <begin position="67"/>
        <end position="88"/>
    </location>
</feature>
<proteinExistence type="predicted"/>
<dbReference type="GeneID" id="70234908"/>
<dbReference type="AlphaFoldDB" id="A0A9P8P8H5"/>
<organism evidence="2 3">
    <name type="scientific">Ogataea philodendri</name>
    <dbReference type="NCBI Taxonomy" id="1378263"/>
    <lineage>
        <taxon>Eukaryota</taxon>
        <taxon>Fungi</taxon>
        <taxon>Dikarya</taxon>
        <taxon>Ascomycota</taxon>
        <taxon>Saccharomycotina</taxon>
        <taxon>Pichiomycetes</taxon>
        <taxon>Pichiales</taxon>
        <taxon>Pichiaceae</taxon>
        <taxon>Ogataea</taxon>
    </lineage>
</organism>
<reference evidence="2" key="2">
    <citation type="submission" date="2021-01" db="EMBL/GenBank/DDBJ databases">
        <authorList>
            <person name="Schikora-Tamarit M.A."/>
        </authorList>
    </citation>
    <scope>NUCLEOTIDE SEQUENCE</scope>
    <source>
        <strain evidence="2">CBS6075</strain>
    </source>
</reference>
<keyword evidence="1" id="KW-1133">Transmembrane helix</keyword>
<evidence type="ECO:0000313" key="3">
    <source>
        <dbReference type="Proteomes" id="UP000769157"/>
    </source>
</evidence>
<keyword evidence="3" id="KW-1185">Reference proteome</keyword>
<reference evidence="2" key="1">
    <citation type="journal article" date="2021" name="Open Biol.">
        <title>Shared evolutionary footprints suggest mitochondrial oxidative damage underlies multiple complex I losses in fungi.</title>
        <authorList>
            <person name="Schikora-Tamarit M.A."/>
            <person name="Marcet-Houben M."/>
            <person name="Nosek J."/>
            <person name="Gabaldon T."/>
        </authorList>
    </citation>
    <scope>NUCLEOTIDE SEQUENCE</scope>
    <source>
        <strain evidence="2">CBS6075</strain>
    </source>
</reference>